<protein>
    <submittedName>
        <fullName evidence="1">Uncharacterized protein</fullName>
    </submittedName>
</protein>
<sequence>MIQQIPVINPEVLDKRLRIIEQGIEDLKNLNSKIPKSEWLSLDEFKEATGIKSHYYIQKMQQVAKKKGDSFASKILGKKMFIHEKEVQRFFDGFYQV</sequence>
<dbReference type="RefSeq" id="WP_009186802.1">
    <property type="nucleotide sequence ID" value="NZ_AMGM01000107.1"/>
</dbReference>
<dbReference type="Proteomes" id="UP000004478">
    <property type="component" value="Unassembled WGS sequence"/>
</dbReference>
<reference evidence="1 2" key="1">
    <citation type="journal article" date="2012" name="J. Bacteriol.">
        <title>Draft Genome Sequence of Cecembia lonarensis Strain LW9T, Isolated from Lonar Lake, a Haloalkaline Lake in India.</title>
        <authorList>
            <person name="Shivaji S."/>
            <person name="Ara S."/>
            <person name="Singh A."/>
            <person name="Pinnaka A.K."/>
        </authorList>
    </citation>
    <scope>NUCLEOTIDE SEQUENCE [LARGE SCALE GENOMIC DNA]</scope>
    <source>
        <strain evidence="1 2">LW9</strain>
    </source>
</reference>
<evidence type="ECO:0000313" key="1">
    <source>
        <dbReference type="EMBL" id="EKB47624.1"/>
    </source>
</evidence>
<evidence type="ECO:0000313" key="2">
    <source>
        <dbReference type="Proteomes" id="UP000004478"/>
    </source>
</evidence>
<dbReference type="AlphaFoldDB" id="K1LU22"/>
<name>K1LU22_CECL9</name>
<dbReference type="EMBL" id="AMGM01000107">
    <property type="protein sequence ID" value="EKB47624.1"/>
    <property type="molecule type" value="Genomic_DNA"/>
</dbReference>
<gene>
    <name evidence="1" type="ORF">B879_03783</name>
</gene>
<accession>K1LU22</accession>
<keyword evidence="2" id="KW-1185">Reference proteome</keyword>
<comment type="caution">
    <text evidence="1">The sequence shown here is derived from an EMBL/GenBank/DDBJ whole genome shotgun (WGS) entry which is preliminary data.</text>
</comment>
<organism evidence="1 2">
    <name type="scientific">Cecembia lonarensis (strain CCUG 58316 / KCTC 22772 / LW9)</name>
    <dbReference type="NCBI Taxonomy" id="1225176"/>
    <lineage>
        <taxon>Bacteria</taxon>
        <taxon>Pseudomonadati</taxon>
        <taxon>Bacteroidota</taxon>
        <taxon>Cytophagia</taxon>
        <taxon>Cytophagales</taxon>
        <taxon>Cyclobacteriaceae</taxon>
        <taxon>Cecembia</taxon>
    </lineage>
</organism>
<dbReference type="OrthoDB" id="825683at2"/>
<proteinExistence type="predicted"/>